<protein>
    <submittedName>
        <fullName evidence="4">Porin family protein</fullName>
    </submittedName>
</protein>
<keyword evidence="1 2" id="KW-0732">Signal</keyword>
<dbReference type="InterPro" id="IPR011250">
    <property type="entry name" value="OMP/PagP_B-barrel"/>
</dbReference>
<organism evidence="4 5">
    <name type="scientific">Faucicola osloensis</name>
    <name type="common">Moraxella osloensis</name>
    <dbReference type="NCBI Taxonomy" id="34062"/>
    <lineage>
        <taxon>Bacteria</taxon>
        <taxon>Pseudomonadati</taxon>
        <taxon>Pseudomonadota</taxon>
        <taxon>Gammaproteobacteria</taxon>
        <taxon>Moraxellales</taxon>
        <taxon>Moraxellaceae</taxon>
        <taxon>Faucicola</taxon>
    </lineage>
</organism>
<accession>A0A2D2LTL6</accession>
<dbReference type="Proteomes" id="UP000229340">
    <property type="component" value="Chromosome"/>
</dbReference>
<gene>
    <name evidence="4" type="ORF">NP7_03010</name>
</gene>
<dbReference type="EMBL" id="CP024443">
    <property type="protein sequence ID" value="ATR78320.1"/>
    <property type="molecule type" value="Genomic_DNA"/>
</dbReference>
<dbReference type="STRING" id="34062.AXE82_09885"/>
<evidence type="ECO:0000256" key="1">
    <source>
        <dbReference type="ARBA" id="ARBA00022729"/>
    </source>
</evidence>
<proteinExistence type="predicted"/>
<feature type="domain" description="Outer membrane protein beta-barrel" evidence="3">
    <location>
        <begin position="13"/>
        <end position="189"/>
    </location>
</feature>
<name>A0A2D2LTL6_FAUOS</name>
<dbReference type="Gene3D" id="2.40.160.20">
    <property type="match status" value="1"/>
</dbReference>
<evidence type="ECO:0000259" key="3">
    <source>
        <dbReference type="Pfam" id="PF13505"/>
    </source>
</evidence>
<dbReference type="InterPro" id="IPR027385">
    <property type="entry name" value="Beta-barrel_OMP"/>
</dbReference>
<dbReference type="Pfam" id="PF13505">
    <property type="entry name" value="OMP_b-brl"/>
    <property type="match status" value="1"/>
</dbReference>
<reference evidence="5" key="1">
    <citation type="submission" date="2017-11" db="EMBL/GenBank/DDBJ databases">
        <title>Complete genome sequence of Moraxella osloensis NP7 isolated from human skin.</title>
        <authorList>
            <person name="Lee K."/>
            <person name="Lim J.Y."/>
            <person name="Hwang I."/>
        </authorList>
    </citation>
    <scope>NUCLEOTIDE SEQUENCE [LARGE SCALE GENOMIC DNA]</scope>
    <source>
        <strain evidence="5">NP7</strain>
    </source>
</reference>
<feature type="chain" id="PRO_5013844102" evidence="2">
    <location>
        <begin position="24"/>
        <end position="189"/>
    </location>
</feature>
<feature type="signal peptide" evidence="2">
    <location>
        <begin position="1"/>
        <end position="23"/>
    </location>
</feature>
<evidence type="ECO:0000313" key="4">
    <source>
        <dbReference type="EMBL" id="ATR78320.1"/>
    </source>
</evidence>
<dbReference type="SUPFAM" id="SSF56925">
    <property type="entry name" value="OMPA-like"/>
    <property type="match status" value="1"/>
</dbReference>
<sequence>MKTLNKTLLALIAGTVVTAGANAALYQTNTVGYAGQPYVGIKAGQFNTDVDRFDAGNQTAYGVYAGYNFTPNFGAEVEYVDSSKEDLKLSGTKVGEISTNTAGLYGTYKYQFPASNVYAKGKLGIAQTQVDFGNDKYDESGVAGGVGLGYNIAPNASIEAEYTRLPSVDVTNNVSVDSDLVTVGAHYKF</sequence>
<evidence type="ECO:0000256" key="2">
    <source>
        <dbReference type="SAM" id="SignalP"/>
    </source>
</evidence>
<evidence type="ECO:0000313" key="5">
    <source>
        <dbReference type="Proteomes" id="UP000229340"/>
    </source>
</evidence>
<dbReference type="RefSeq" id="WP_100269648.1">
    <property type="nucleotide sequence ID" value="NZ_CP024443.1"/>
</dbReference>
<dbReference type="AlphaFoldDB" id="A0A2D2LTL6"/>